<accession>A0A6A6DJ89</accession>
<organism evidence="2 3">
    <name type="scientific">Zopfia rhizophila CBS 207.26</name>
    <dbReference type="NCBI Taxonomy" id="1314779"/>
    <lineage>
        <taxon>Eukaryota</taxon>
        <taxon>Fungi</taxon>
        <taxon>Dikarya</taxon>
        <taxon>Ascomycota</taxon>
        <taxon>Pezizomycotina</taxon>
        <taxon>Dothideomycetes</taxon>
        <taxon>Dothideomycetes incertae sedis</taxon>
        <taxon>Zopfiaceae</taxon>
        <taxon>Zopfia</taxon>
    </lineage>
</organism>
<name>A0A6A6DJ89_9PEZI</name>
<dbReference type="AlphaFoldDB" id="A0A6A6DJ89"/>
<dbReference type="Proteomes" id="UP000800200">
    <property type="component" value="Unassembled WGS sequence"/>
</dbReference>
<feature type="signal peptide" evidence="1">
    <location>
        <begin position="1"/>
        <end position="18"/>
    </location>
</feature>
<protein>
    <submittedName>
        <fullName evidence="2">Uncharacterized protein</fullName>
    </submittedName>
</protein>
<evidence type="ECO:0000313" key="2">
    <source>
        <dbReference type="EMBL" id="KAF2178508.1"/>
    </source>
</evidence>
<evidence type="ECO:0000313" key="3">
    <source>
        <dbReference type="Proteomes" id="UP000800200"/>
    </source>
</evidence>
<proteinExistence type="predicted"/>
<feature type="chain" id="PRO_5025337830" evidence="1">
    <location>
        <begin position="19"/>
        <end position="224"/>
    </location>
</feature>
<evidence type="ECO:0000256" key="1">
    <source>
        <dbReference type="SAM" id="SignalP"/>
    </source>
</evidence>
<sequence>MFADIIPLALLTVQIATGAIIARHYGYEEPEYRSSVDYKDYDTATVTSYISVPPGQTTGPNNATDNVDYEVVTVMSYTTVRPASKSEAKGVTGSVVFVTVTNYTTVYPTSFPSGASSGGYLPYPTICAPYRSPTSCSSSAHPSNPGFVGIPGASSGSYLVDGIPTTAPYMNTSAHGGAKSTVAFEEPSKAITPAFSSSSAAGIQSTIIMNQLSTCEFQNGRGCV</sequence>
<keyword evidence="1" id="KW-0732">Signal</keyword>
<gene>
    <name evidence="2" type="ORF">K469DRAFT_695313</name>
</gene>
<dbReference type="EMBL" id="ML994674">
    <property type="protein sequence ID" value="KAF2178508.1"/>
    <property type="molecule type" value="Genomic_DNA"/>
</dbReference>
<reference evidence="2" key="1">
    <citation type="journal article" date="2020" name="Stud. Mycol.">
        <title>101 Dothideomycetes genomes: a test case for predicting lifestyles and emergence of pathogens.</title>
        <authorList>
            <person name="Haridas S."/>
            <person name="Albert R."/>
            <person name="Binder M."/>
            <person name="Bloem J."/>
            <person name="Labutti K."/>
            <person name="Salamov A."/>
            <person name="Andreopoulos B."/>
            <person name="Baker S."/>
            <person name="Barry K."/>
            <person name="Bills G."/>
            <person name="Bluhm B."/>
            <person name="Cannon C."/>
            <person name="Castanera R."/>
            <person name="Culley D."/>
            <person name="Daum C."/>
            <person name="Ezra D."/>
            <person name="Gonzalez J."/>
            <person name="Henrissat B."/>
            <person name="Kuo A."/>
            <person name="Liang C."/>
            <person name="Lipzen A."/>
            <person name="Lutzoni F."/>
            <person name="Magnuson J."/>
            <person name="Mondo S."/>
            <person name="Nolan M."/>
            <person name="Ohm R."/>
            <person name="Pangilinan J."/>
            <person name="Park H.-J."/>
            <person name="Ramirez L."/>
            <person name="Alfaro M."/>
            <person name="Sun H."/>
            <person name="Tritt A."/>
            <person name="Yoshinaga Y."/>
            <person name="Zwiers L.-H."/>
            <person name="Turgeon B."/>
            <person name="Goodwin S."/>
            <person name="Spatafora J."/>
            <person name="Crous P."/>
            <person name="Grigoriev I."/>
        </authorList>
    </citation>
    <scope>NUCLEOTIDE SEQUENCE</scope>
    <source>
        <strain evidence="2">CBS 207.26</strain>
    </source>
</reference>
<keyword evidence="3" id="KW-1185">Reference proteome</keyword>